<dbReference type="InterPro" id="IPR012341">
    <property type="entry name" value="6hp_glycosidase-like_sf"/>
</dbReference>
<gene>
    <name evidence="2" type="ORF">HNP25_001479</name>
</gene>
<dbReference type="InterPro" id="IPR029062">
    <property type="entry name" value="Class_I_gatase-like"/>
</dbReference>
<evidence type="ECO:0000313" key="2">
    <source>
        <dbReference type="EMBL" id="MBB6002827.1"/>
    </source>
</evidence>
<dbReference type="EC" id="3.2.1.172" evidence="2"/>
<dbReference type="SUPFAM" id="SSF48208">
    <property type="entry name" value="Six-hairpin glycosidases"/>
    <property type="match status" value="1"/>
</dbReference>
<dbReference type="Pfam" id="PF07470">
    <property type="entry name" value="Glyco_hydro_88"/>
    <property type="match status" value="1"/>
</dbReference>
<dbReference type="InterPro" id="IPR010905">
    <property type="entry name" value="Glyco_hydro_88"/>
</dbReference>
<dbReference type="GO" id="GO:0102211">
    <property type="term" value="F:unsaturated rhamnogalacturonyl hydrolase activity"/>
    <property type="evidence" value="ECO:0007669"/>
    <property type="project" value="UniProtKB-EC"/>
</dbReference>
<keyword evidence="1 2" id="KW-0378">Hydrolase</keyword>
<evidence type="ECO:0000313" key="3">
    <source>
        <dbReference type="Proteomes" id="UP000524404"/>
    </source>
</evidence>
<dbReference type="SUPFAM" id="SSF52317">
    <property type="entry name" value="Class I glutamine amidotransferase-like"/>
    <property type="match status" value="1"/>
</dbReference>
<keyword evidence="3" id="KW-1185">Reference proteome</keyword>
<dbReference type="AlphaFoldDB" id="A0A841EF69"/>
<reference evidence="2 3" key="1">
    <citation type="submission" date="2020-08" db="EMBL/GenBank/DDBJ databases">
        <title>Functional genomics of gut bacteria from endangered species of beetles.</title>
        <authorList>
            <person name="Carlos-Shanley C."/>
        </authorList>
    </citation>
    <scope>NUCLEOTIDE SEQUENCE [LARGE SCALE GENOMIC DNA]</scope>
    <source>
        <strain evidence="2 3">S00070</strain>
    </source>
</reference>
<evidence type="ECO:0000256" key="1">
    <source>
        <dbReference type="ARBA" id="ARBA00022801"/>
    </source>
</evidence>
<keyword evidence="2" id="KW-0326">Glycosidase</keyword>
<comment type="caution">
    <text evidence="2">The sequence shown here is derived from an EMBL/GenBank/DDBJ whole genome shotgun (WGS) entry which is preliminary data.</text>
</comment>
<dbReference type="Proteomes" id="UP000524404">
    <property type="component" value="Unassembled WGS sequence"/>
</dbReference>
<dbReference type="PANTHER" id="PTHR33886">
    <property type="entry name" value="UNSATURATED RHAMNOGALACTURONAN HYDROLASE (EUROFUNG)"/>
    <property type="match status" value="1"/>
</dbReference>
<dbReference type="RefSeq" id="WP_310587162.1">
    <property type="nucleotide sequence ID" value="NZ_JACHKT010000008.1"/>
</dbReference>
<dbReference type="Gene3D" id="1.50.10.10">
    <property type="match status" value="1"/>
</dbReference>
<dbReference type="InterPro" id="IPR052043">
    <property type="entry name" value="PolySaccharide_Degr_Enz"/>
</dbReference>
<accession>A0A841EF69</accession>
<proteinExistence type="predicted"/>
<dbReference type="GO" id="GO:0005975">
    <property type="term" value="P:carbohydrate metabolic process"/>
    <property type="evidence" value="ECO:0007669"/>
    <property type="project" value="InterPro"/>
</dbReference>
<dbReference type="EMBL" id="JACHKT010000008">
    <property type="protein sequence ID" value="MBB6002827.1"/>
    <property type="molecule type" value="Genomic_DNA"/>
</dbReference>
<dbReference type="InterPro" id="IPR008928">
    <property type="entry name" value="6-hairpin_glycosidase_sf"/>
</dbReference>
<protein>
    <submittedName>
        <fullName evidence="2">Unsaturated rhamnogalacturonyl hydrolase</fullName>
        <ecNumber evidence="2">3.2.1.172</ecNumber>
    </submittedName>
</protein>
<dbReference type="Gene3D" id="3.40.50.880">
    <property type="match status" value="1"/>
</dbReference>
<name>A0A841EF69_9BACT</name>
<organism evidence="2 3">
    <name type="scientific">Arcicella rosea</name>
    <dbReference type="NCBI Taxonomy" id="502909"/>
    <lineage>
        <taxon>Bacteria</taxon>
        <taxon>Pseudomonadati</taxon>
        <taxon>Bacteroidota</taxon>
        <taxon>Cytophagia</taxon>
        <taxon>Cytophagales</taxon>
        <taxon>Flectobacillaceae</taxon>
        <taxon>Arcicella</taxon>
    </lineage>
</organism>
<sequence length="651" mass="74344">MQRKPFFTLPIFSKYFVILAGICLFFLSNTSLAQMKWSERMADIMLDVHKDSITYKEEGKRARWDYEQAIILKAIERVWYRTGDAKYYRFILNNMDSYVNDKGEIKTYKYDNFNSDNITGGRSLVMLYRESGKEKFKLAADLLRKQISEQPRTKEGGFWHKQIYPNQMWLDGLYMVEPFYAEYSAAFNQPQNFDDIANQFIWMERNARDPKTGLLYHGYDESREQKWADKTTGRSPNFWGRSIGWYIMALADVLDTFPKEHPKRNELIGIYQRLVAAIVKFQDPKEGCWYQVVDKLNGKGNYLEASGSSMMVYGLAKGVRMGYIDKSYSLNAKKGYDGILRNFISTESNGINHLEKVVLVSGLGGNPYRDGSYEYYLKEPIRRDDLKGMAPFIMASVEMEIADDLAVGKGKKVGLDNYFNHEMRTTREGITEPYHYTWYDGKDSGFSLLGSIFENYGAELKTVSTAPRANTLKGLDVYIIVDPDTKKETPNPNFVDAQDIAAIENWVKAGGNLVLMANDSANVELPHFNKLAARFGIQFTGKSINMVKNNVYEQGKVTIPADHSIFKDVSKVFVKELSVLSVKAPAKAVVTEGNDNIMAVAKVGKGTVFAIGDPWIYNEYLNGKRLPMEFENFKAAKNLAVWLLKKDSIKK</sequence>
<dbReference type="PANTHER" id="PTHR33886:SF8">
    <property type="entry name" value="UNSATURATED RHAMNOGALACTURONAN HYDROLASE (EUROFUNG)"/>
    <property type="match status" value="1"/>
</dbReference>